<dbReference type="Gene3D" id="2.60.40.4330">
    <property type="entry name" value="Kinesin-like protein Kif23, Arf6-interacting domain"/>
    <property type="match status" value="1"/>
</dbReference>
<dbReference type="PANTHER" id="PTHR24115:SF600">
    <property type="entry name" value="KINESIN-LIKE PROTEIN KIF23"/>
    <property type="match status" value="1"/>
</dbReference>
<dbReference type="Pfam" id="PF00225">
    <property type="entry name" value="Kinesin"/>
    <property type="match status" value="1"/>
</dbReference>
<evidence type="ECO:0000256" key="1">
    <source>
        <dbReference type="ARBA" id="ARBA00004245"/>
    </source>
</evidence>
<dbReference type="GeneID" id="101854949"/>
<dbReference type="InterPro" id="IPR019821">
    <property type="entry name" value="Kinesin_motor_CS"/>
</dbReference>
<dbReference type="InterPro" id="IPR036961">
    <property type="entry name" value="Kinesin_motor_dom_sf"/>
</dbReference>
<feature type="binding site" evidence="5">
    <location>
        <begin position="107"/>
        <end position="114"/>
    </location>
    <ligand>
        <name>ATP</name>
        <dbReference type="ChEBI" id="CHEBI:30616"/>
    </ligand>
</feature>
<evidence type="ECO:0000256" key="3">
    <source>
        <dbReference type="ARBA" id="ARBA00022840"/>
    </source>
</evidence>
<dbReference type="PANTHER" id="PTHR24115">
    <property type="entry name" value="KINESIN-RELATED"/>
    <property type="match status" value="1"/>
</dbReference>
<evidence type="ECO:0000256" key="5">
    <source>
        <dbReference type="PROSITE-ProRule" id="PRU00283"/>
    </source>
</evidence>
<feature type="region of interest" description="Disordered" evidence="8">
    <location>
        <begin position="864"/>
        <end position="907"/>
    </location>
</feature>
<proteinExistence type="inferred from homology"/>
<feature type="region of interest" description="Disordered" evidence="8">
    <location>
        <begin position="723"/>
        <end position="778"/>
    </location>
</feature>
<dbReference type="Pfam" id="PF16540">
    <property type="entry name" value="MKLP1_Arf_bdg"/>
    <property type="match status" value="1"/>
</dbReference>
<dbReference type="PROSITE" id="PS50067">
    <property type="entry name" value="KINESIN_MOTOR_2"/>
    <property type="match status" value="1"/>
</dbReference>
<evidence type="ECO:0000256" key="8">
    <source>
        <dbReference type="SAM" id="MobiDB-lite"/>
    </source>
</evidence>
<evidence type="ECO:0000256" key="6">
    <source>
        <dbReference type="RuleBase" id="RU000394"/>
    </source>
</evidence>
<evidence type="ECO:0000259" key="9">
    <source>
        <dbReference type="PROSITE" id="PS50067"/>
    </source>
</evidence>
<dbReference type="Proteomes" id="UP000694888">
    <property type="component" value="Unplaced"/>
</dbReference>
<keyword evidence="4" id="KW-0963">Cytoplasm</keyword>
<feature type="compositionally biased region" description="Polar residues" evidence="8">
    <location>
        <begin position="746"/>
        <end position="763"/>
    </location>
</feature>
<dbReference type="PROSITE" id="PS00411">
    <property type="entry name" value="KINESIN_MOTOR_1"/>
    <property type="match status" value="1"/>
</dbReference>
<feature type="domain" description="Kinesin motor" evidence="9">
    <location>
        <begin position="21"/>
        <end position="439"/>
    </location>
</feature>
<name>A0ABM0JNQ3_APLCA</name>
<gene>
    <name evidence="11" type="primary">LOC101854949</name>
</gene>
<sequence length="907" mass="102892">MKPQRGKTPRKRNANSPFQEPVEVYCRLRPLDDPNEPACAKPLSNSVVQLTPSDNAVVRNGQVKEYQYTFQNVFDEFSSQKAVFDRTALPLVEDLVAGKNGLLFTYGITGSGKTYTMTGVPQDQGILPRCLDVLFNSIGELQSKKYVFKPDRMNGFEVQTEADAMLERQKKDIMPNLTTPSKTPSKRPESGDIERIMDPTAVGSVEDDNCYAVFVSYIEIYNNYVYDLLDDLPYNPITGYKPPQTKILRTDSSDNMYVHNCTEVEVKQPQDAIDVFYKGQKRRKVAHTTLNAESSRSHSVFNIRLVQAPLDGKGEEVIQDSDEEAYDSDRICVSQLSLVDLAGSERTNRTKNSGDRLKEAGNINQSLMVLRTCLEILRENQTAGNSKLVPYRDSRLTHLFKTFFDGDGKVRMIVCVNPRFTEYEETIHVMKFAEMTQEVLITKSVSNNKFDMGLTPGRRRLHQHQIENGRLEEEMAPHRPQIDFSIGPPFPLLELVTPTDDLTICNIGLCLDERLRRRQLMILDYEQSCAEFRAQLVDFEKDYNSLRNKCSELEERAAMREKEASRIESKNRSLERKLEEMSRVLKDLEKENQLLGLQVQDKAWKIQVEKNAKEKLRSDYKSRLQMNNQAWEKNMEKTRRQMEIEAENQLDERDRKLDMLRDIVNEQDAVVATPRTRSRAGQNPTPKPRTHTTPASIQSARSEIDMSSIGASTIASSARAAAAGRAGNTRVPPRSAVRIPAAKSIPNLSQVGLTPTTSKSRQPVVNPRYHRRSKSSGNAEVWLEHKPVDCVDTNTLMQPKMTKKKSVSKLDVKDTKSASKYVLTHQEQDSSDELVTKLVKGDVIKTPSGGSAVVFNDVETLRRLSPGTRKRRSPTTPMYDPEMEWTDTEDRCSTAVEGHKRSKTTNL</sequence>
<evidence type="ECO:0000256" key="2">
    <source>
        <dbReference type="ARBA" id="ARBA00022741"/>
    </source>
</evidence>
<keyword evidence="5 6" id="KW-0505">Motor protein</keyword>
<protein>
    <recommendedName>
        <fullName evidence="6">Kinesin-like protein</fullName>
    </recommendedName>
</protein>
<dbReference type="Gene3D" id="3.40.850.10">
    <property type="entry name" value="Kinesin motor domain"/>
    <property type="match status" value="1"/>
</dbReference>
<evidence type="ECO:0000256" key="7">
    <source>
        <dbReference type="SAM" id="Coils"/>
    </source>
</evidence>
<dbReference type="InterPro" id="IPR001752">
    <property type="entry name" value="Kinesin_motor_dom"/>
</dbReference>
<comment type="subcellular location">
    <subcellularLocation>
        <location evidence="1">Cytoplasm</location>
        <location evidence="1">Cytoskeleton</location>
    </subcellularLocation>
</comment>
<dbReference type="InterPro" id="IPR027417">
    <property type="entry name" value="P-loop_NTPase"/>
</dbReference>
<dbReference type="InterPro" id="IPR032384">
    <property type="entry name" value="Kif23_Arf-bd"/>
</dbReference>
<keyword evidence="2 5" id="KW-0547">Nucleotide-binding</keyword>
<keyword evidence="4" id="KW-0206">Cytoskeleton</keyword>
<feature type="compositionally biased region" description="Polar residues" evidence="8">
    <location>
        <begin position="691"/>
        <end position="700"/>
    </location>
</feature>
<feature type="region of interest" description="Disordered" evidence="8">
    <location>
        <begin position="672"/>
        <end position="700"/>
    </location>
</feature>
<dbReference type="CDD" id="cd01368">
    <property type="entry name" value="KISc_KIF23_like"/>
    <property type="match status" value="1"/>
</dbReference>
<dbReference type="SUPFAM" id="SSF52540">
    <property type="entry name" value="P-loop containing nucleoside triphosphate hydrolases"/>
    <property type="match status" value="1"/>
</dbReference>
<dbReference type="InterPro" id="IPR038105">
    <property type="entry name" value="Kif23_Arf-bd_sf"/>
</dbReference>
<dbReference type="PRINTS" id="PR00380">
    <property type="entry name" value="KINESINHEAVY"/>
</dbReference>
<evidence type="ECO:0000256" key="4">
    <source>
        <dbReference type="ARBA" id="ARBA00023212"/>
    </source>
</evidence>
<dbReference type="SMART" id="SM00129">
    <property type="entry name" value="KISc"/>
    <property type="match status" value="1"/>
</dbReference>
<dbReference type="InterPro" id="IPR027640">
    <property type="entry name" value="Kinesin-like_fam"/>
</dbReference>
<dbReference type="RefSeq" id="XP_005097970.1">
    <property type="nucleotide sequence ID" value="XM_005097913.3"/>
</dbReference>
<organism evidence="10 11">
    <name type="scientific">Aplysia californica</name>
    <name type="common">California sea hare</name>
    <dbReference type="NCBI Taxonomy" id="6500"/>
    <lineage>
        <taxon>Eukaryota</taxon>
        <taxon>Metazoa</taxon>
        <taxon>Spiralia</taxon>
        <taxon>Lophotrochozoa</taxon>
        <taxon>Mollusca</taxon>
        <taxon>Gastropoda</taxon>
        <taxon>Heterobranchia</taxon>
        <taxon>Euthyneura</taxon>
        <taxon>Tectipleura</taxon>
        <taxon>Aplysiida</taxon>
        <taxon>Aplysioidea</taxon>
        <taxon>Aplysiidae</taxon>
        <taxon>Aplysia</taxon>
    </lineage>
</organism>
<keyword evidence="3 5" id="KW-0067">ATP-binding</keyword>
<keyword evidence="7" id="KW-0175">Coiled coil</keyword>
<keyword evidence="6" id="KW-0493">Microtubule</keyword>
<feature type="coiled-coil region" evidence="7">
    <location>
        <begin position="529"/>
        <end position="652"/>
    </location>
</feature>
<reference evidence="11" key="1">
    <citation type="submission" date="2025-08" db="UniProtKB">
        <authorList>
            <consortium name="RefSeq"/>
        </authorList>
    </citation>
    <scope>IDENTIFICATION</scope>
</reference>
<keyword evidence="10" id="KW-1185">Reference proteome</keyword>
<comment type="similarity">
    <text evidence="5 6">Belongs to the TRAFAC class myosin-kinesin ATPase superfamily. Kinesin family.</text>
</comment>
<evidence type="ECO:0000313" key="10">
    <source>
        <dbReference type="Proteomes" id="UP000694888"/>
    </source>
</evidence>
<evidence type="ECO:0000313" key="11">
    <source>
        <dbReference type="RefSeq" id="XP_005097970.1"/>
    </source>
</evidence>
<accession>A0ABM0JNQ3</accession>